<organism evidence="1 2">
    <name type="scientific">Holothuria leucospilota</name>
    <name type="common">Black long sea cucumber</name>
    <name type="synonym">Mertensiothuria leucospilota</name>
    <dbReference type="NCBI Taxonomy" id="206669"/>
    <lineage>
        <taxon>Eukaryota</taxon>
        <taxon>Metazoa</taxon>
        <taxon>Echinodermata</taxon>
        <taxon>Eleutherozoa</taxon>
        <taxon>Echinozoa</taxon>
        <taxon>Holothuroidea</taxon>
        <taxon>Aspidochirotacea</taxon>
        <taxon>Aspidochirotida</taxon>
        <taxon>Holothuriidae</taxon>
        <taxon>Holothuria</taxon>
    </lineage>
</organism>
<evidence type="ECO:0000313" key="2">
    <source>
        <dbReference type="Proteomes" id="UP001152320"/>
    </source>
</evidence>
<dbReference type="EMBL" id="JAIZAY010000023">
    <property type="protein sequence ID" value="KAJ8019700.1"/>
    <property type="molecule type" value="Genomic_DNA"/>
</dbReference>
<keyword evidence="2" id="KW-1185">Reference proteome</keyword>
<proteinExistence type="predicted"/>
<protein>
    <submittedName>
        <fullName evidence="1">Uncharacterized protein</fullName>
    </submittedName>
</protein>
<dbReference type="Proteomes" id="UP001152320">
    <property type="component" value="Chromosome 23"/>
</dbReference>
<name>A0A9Q1BAP0_HOLLE</name>
<dbReference type="AlphaFoldDB" id="A0A9Q1BAP0"/>
<evidence type="ECO:0000313" key="1">
    <source>
        <dbReference type="EMBL" id="KAJ8019700.1"/>
    </source>
</evidence>
<sequence>MWHHFASSPPCMSKIFQRGGGHPLPLNPVPTTAISHISQVRGKHPYKIWTCVEH</sequence>
<comment type="caution">
    <text evidence="1">The sequence shown here is derived from an EMBL/GenBank/DDBJ whole genome shotgun (WGS) entry which is preliminary data.</text>
</comment>
<accession>A0A9Q1BAP0</accession>
<reference evidence="1" key="1">
    <citation type="submission" date="2021-10" db="EMBL/GenBank/DDBJ databases">
        <title>Tropical sea cucumber genome reveals ecological adaptation and Cuvierian tubules defense mechanism.</title>
        <authorList>
            <person name="Chen T."/>
        </authorList>
    </citation>
    <scope>NUCLEOTIDE SEQUENCE</scope>
    <source>
        <strain evidence="1">Nanhai2018</strain>
        <tissue evidence="1">Muscle</tissue>
    </source>
</reference>
<gene>
    <name evidence="1" type="ORF">HOLleu_41387</name>
</gene>